<comment type="caution">
    <text evidence="4">The sequence shown here is derived from an EMBL/GenBank/DDBJ whole genome shotgun (WGS) entry which is preliminary data.</text>
</comment>
<dbReference type="PIRSF" id="PIRSF002741">
    <property type="entry name" value="MppA"/>
    <property type="match status" value="1"/>
</dbReference>
<evidence type="ECO:0000313" key="4">
    <source>
        <dbReference type="EMBL" id="MBD8062573.1"/>
    </source>
</evidence>
<dbReference type="SUPFAM" id="SSF53850">
    <property type="entry name" value="Periplasmic binding protein-like II"/>
    <property type="match status" value="1"/>
</dbReference>
<dbReference type="PROSITE" id="PS51257">
    <property type="entry name" value="PROKAR_LIPOPROTEIN"/>
    <property type="match status" value="1"/>
</dbReference>
<dbReference type="InterPro" id="IPR030678">
    <property type="entry name" value="Peptide/Ni-bd"/>
</dbReference>
<feature type="domain" description="Solute-binding protein family 5" evidence="3">
    <location>
        <begin position="89"/>
        <end position="466"/>
    </location>
</feature>
<organism evidence="4 5">
    <name type="scientific">Oceanitalea stevensii</name>
    <dbReference type="NCBI Taxonomy" id="2763072"/>
    <lineage>
        <taxon>Bacteria</taxon>
        <taxon>Bacillati</taxon>
        <taxon>Actinomycetota</taxon>
        <taxon>Actinomycetes</taxon>
        <taxon>Micrococcales</taxon>
        <taxon>Bogoriellaceae</taxon>
        <taxon>Georgenia</taxon>
    </lineage>
</organism>
<dbReference type="CDD" id="cd00995">
    <property type="entry name" value="PBP2_NikA_DppA_OppA_like"/>
    <property type="match status" value="1"/>
</dbReference>
<dbReference type="InterPro" id="IPR039424">
    <property type="entry name" value="SBP_5"/>
</dbReference>
<dbReference type="EMBL" id="JACSPO010000004">
    <property type="protein sequence ID" value="MBD8062573.1"/>
    <property type="molecule type" value="Genomic_DNA"/>
</dbReference>
<dbReference type="Gene3D" id="3.40.190.10">
    <property type="entry name" value="Periplasmic binding protein-like II"/>
    <property type="match status" value="1"/>
</dbReference>
<sequence length="544" mass="58456">MTRIRASRTAAAALAASLLLAACSGSGDGGDGDGDGTSADPAAGAGVVSINGTEPQNPLIPTATNEVGGGDILDLLFAGLVRYETDGTVVNEVAESIETEDNQTFTITLAEGWTFSDGTPVTSNSFVDAWNYGALLSNAQNSSYFFESIEGYSAEEDSELTGLEVVDERTFTVRLSQPEFDFPQRLGYSAFYPLPESAFEDMEAFGENPVGNGPYKLPEEGAWEHNVQIDVVPNESYTGGTPAQNDGVRVVFYDNLDTAYNDLIAGNLDIMDEMPSSALGSFEEELGDRAVNQPAALNQTLSVPSYLPQFEGEAGILRRQAISLAIDREQIAETIFSGAVTPAVDFTVPSIEGFTPDVPGNELAQYDPDRAAELWAEAEAIEPWDGTLTISSNADGDHQAWIDAVANSIRNTLGIEAEFEAYPQFSEFLDARDNQEISGVFRAGWQADYPSLVNFLAPIYSTGAGSNDAFYSNPEFDDLMRQINAAESVEQANELVTQAQAILFEDLPGIPLWVENAVGGHSEAVDNVEFAWNRQVELPQVTKG</sequence>
<dbReference type="Pfam" id="PF00496">
    <property type="entry name" value="SBP_bac_5"/>
    <property type="match status" value="1"/>
</dbReference>
<gene>
    <name evidence="4" type="ORF">H9624_09580</name>
</gene>
<dbReference type="Proteomes" id="UP000661894">
    <property type="component" value="Unassembled WGS sequence"/>
</dbReference>
<proteinExistence type="predicted"/>
<protein>
    <submittedName>
        <fullName evidence="4">ABC transporter substrate-binding protein</fullName>
    </submittedName>
</protein>
<dbReference type="Gene3D" id="3.90.76.10">
    <property type="entry name" value="Dipeptide-binding Protein, Domain 1"/>
    <property type="match status" value="1"/>
</dbReference>
<feature type="chain" id="PRO_5045282579" evidence="2">
    <location>
        <begin position="22"/>
        <end position="544"/>
    </location>
</feature>
<dbReference type="InterPro" id="IPR000914">
    <property type="entry name" value="SBP_5_dom"/>
</dbReference>
<dbReference type="RefSeq" id="WP_251839678.1">
    <property type="nucleotide sequence ID" value="NZ_JACSPO010000004.1"/>
</dbReference>
<evidence type="ECO:0000313" key="5">
    <source>
        <dbReference type="Proteomes" id="UP000661894"/>
    </source>
</evidence>
<feature type="compositionally biased region" description="Low complexity" evidence="1">
    <location>
        <begin position="36"/>
        <end position="46"/>
    </location>
</feature>
<evidence type="ECO:0000256" key="1">
    <source>
        <dbReference type="SAM" id="MobiDB-lite"/>
    </source>
</evidence>
<dbReference type="PANTHER" id="PTHR30290">
    <property type="entry name" value="PERIPLASMIC BINDING COMPONENT OF ABC TRANSPORTER"/>
    <property type="match status" value="1"/>
</dbReference>
<keyword evidence="5" id="KW-1185">Reference proteome</keyword>
<evidence type="ECO:0000256" key="2">
    <source>
        <dbReference type="SAM" id="SignalP"/>
    </source>
</evidence>
<keyword evidence="2" id="KW-0732">Signal</keyword>
<feature type="signal peptide" evidence="2">
    <location>
        <begin position="1"/>
        <end position="21"/>
    </location>
</feature>
<evidence type="ECO:0000259" key="3">
    <source>
        <dbReference type="Pfam" id="PF00496"/>
    </source>
</evidence>
<dbReference type="Gene3D" id="3.10.105.10">
    <property type="entry name" value="Dipeptide-binding Protein, Domain 3"/>
    <property type="match status" value="1"/>
</dbReference>
<feature type="region of interest" description="Disordered" evidence="1">
    <location>
        <begin position="27"/>
        <end position="56"/>
    </location>
</feature>
<reference evidence="4 5" key="1">
    <citation type="submission" date="2020-08" db="EMBL/GenBank/DDBJ databases">
        <title>A Genomic Blueprint of the Chicken Gut Microbiome.</title>
        <authorList>
            <person name="Gilroy R."/>
            <person name="Ravi A."/>
            <person name="Getino M."/>
            <person name="Pursley I."/>
            <person name="Horton D.L."/>
            <person name="Alikhan N.-F."/>
            <person name="Baker D."/>
            <person name="Gharbi K."/>
            <person name="Hall N."/>
            <person name="Watson M."/>
            <person name="Adriaenssens E.M."/>
            <person name="Foster-Nyarko E."/>
            <person name="Jarju S."/>
            <person name="Secka A."/>
            <person name="Antonio M."/>
            <person name="Oren A."/>
            <person name="Chaudhuri R."/>
            <person name="La Ragione R.M."/>
            <person name="Hildebrand F."/>
            <person name="Pallen M.J."/>
        </authorList>
    </citation>
    <scope>NUCLEOTIDE SEQUENCE [LARGE SCALE GENOMIC DNA]</scope>
    <source>
        <strain evidence="4 5">Sa1BUA1</strain>
    </source>
</reference>
<name>A0ABR8Z2L0_9MICO</name>
<accession>A0ABR8Z2L0</accession>
<dbReference type="PANTHER" id="PTHR30290:SF83">
    <property type="entry name" value="ABC TRANSPORTER SUBSTRATE-BINDING PROTEIN"/>
    <property type="match status" value="1"/>
</dbReference>